<reference evidence="3" key="1">
    <citation type="journal article" date="2019" name="Int. J. Syst. Evol. Microbiol.">
        <title>The Global Catalogue of Microorganisms (GCM) 10K type strain sequencing project: providing services to taxonomists for standard genome sequencing and annotation.</title>
        <authorList>
            <consortium name="The Broad Institute Genomics Platform"/>
            <consortium name="The Broad Institute Genome Sequencing Center for Infectious Disease"/>
            <person name="Wu L."/>
            <person name="Ma J."/>
        </authorList>
    </citation>
    <scope>NUCLEOTIDE SEQUENCE [LARGE SCALE GENOMIC DNA]</scope>
    <source>
        <strain evidence="3">JCM 12165</strain>
    </source>
</reference>
<dbReference type="Proteomes" id="UP001597145">
    <property type="component" value="Unassembled WGS sequence"/>
</dbReference>
<evidence type="ECO:0000313" key="3">
    <source>
        <dbReference type="Proteomes" id="UP001597145"/>
    </source>
</evidence>
<sequence length="158" mass="17086">MNWVTPARPATDRIACMWLIRCFIDRDAVFQCVPEANVLEVAGLLKGNSFDTCGADYSHLPLPGGGHLCTLETLIAAYHLEEDPALVRLAKIVHAAGIACDLHTDPLGVGLLALGVGGLDVEADDHQLLAHGMFIYDALYAWCRRQFDAATGDEAGRR</sequence>
<dbReference type="EMBL" id="JBHUCP010000017">
    <property type="protein sequence ID" value="MFD1532077.1"/>
    <property type="molecule type" value="Genomic_DNA"/>
</dbReference>
<accession>A0ABW4FPE6</accession>
<evidence type="ECO:0000313" key="2">
    <source>
        <dbReference type="EMBL" id="MFD1532077.1"/>
    </source>
</evidence>
<gene>
    <name evidence="2" type="ORF">ACFSCY_21845</name>
</gene>
<proteinExistence type="predicted"/>
<feature type="domain" description="ChrB C-terminal" evidence="1">
    <location>
        <begin position="3"/>
        <end position="143"/>
    </location>
</feature>
<comment type="caution">
    <text evidence="2">The sequence shown here is derived from an EMBL/GenBank/DDBJ whole genome shotgun (WGS) entry which is preliminary data.</text>
</comment>
<evidence type="ECO:0000259" key="1">
    <source>
        <dbReference type="Pfam" id="PF09828"/>
    </source>
</evidence>
<dbReference type="Pfam" id="PF09828">
    <property type="entry name" value="ChrB_C"/>
    <property type="match status" value="1"/>
</dbReference>
<organism evidence="2 3">
    <name type="scientific">Pseudonocardia aurantiaca</name>
    <dbReference type="NCBI Taxonomy" id="75290"/>
    <lineage>
        <taxon>Bacteria</taxon>
        <taxon>Bacillati</taxon>
        <taxon>Actinomycetota</taxon>
        <taxon>Actinomycetes</taxon>
        <taxon>Pseudonocardiales</taxon>
        <taxon>Pseudonocardiaceae</taxon>
        <taxon>Pseudonocardia</taxon>
    </lineage>
</organism>
<keyword evidence="3" id="KW-1185">Reference proteome</keyword>
<dbReference type="RefSeq" id="WP_343980574.1">
    <property type="nucleotide sequence ID" value="NZ_BAAAJG010000012.1"/>
</dbReference>
<name>A0ABW4FPE6_9PSEU</name>
<protein>
    <submittedName>
        <fullName evidence="2">Chromate resistance protein ChrB domain-containing protein</fullName>
    </submittedName>
</protein>
<dbReference type="InterPro" id="IPR018634">
    <property type="entry name" value="ChrB_C"/>
</dbReference>